<gene>
    <name evidence="5" type="ordered locus">EbC_17610</name>
</gene>
<evidence type="ECO:0000256" key="2">
    <source>
        <dbReference type="ARBA" id="ARBA00005979"/>
    </source>
</evidence>
<comment type="similarity">
    <text evidence="2">Belongs to the NADH:flavin oxidoreductase/NADH oxidase family.</text>
</comment>
<dbReference type="InterPro" id="IPR045247">
    <property type="entry name" value="Oye-like"/>
</dbReference>
<evidence type="ECO:0000313" key="5">
    <source>
        <dbReference type="EMBL" id="CAX59292.1"/>
    </source>
</evidence>
<dbReference type="InterPro" id="IPR013785">
    <property type="entry name" value="Aldolase_TIM"/>
</dbReference>
<reference evidence="5 6" key="1">
    <citation type="journal article" date="2010" name="BMC Genomics">
        <title>Genome comparison of the epiphytic bacteria Erwinia billingiae and E. tasmaniensis with the pear pathogen E. pyrifoliae.</title>
        <authorList>
            <person name="Kube M."/>
            <person name="Migdoll A.M."/>
            <person name="Gehring I."/>
            <person name="Heitmann K."/>
            <person name="Mayer Y."/>
            <person name="Kuhl H."/>
            <person name="Knaust F."/>
            <person name="Geider K."/>
            <person name="Reinhardt R."/>
        </authorList>
    </citation>
    <scope>NUCLEOTIDE SEQUENCE [LARGE SCALE GENOMIC DNA]</scope>
    <source>
        <strain evidence="5 6">Eb661</strain>
    </source>
</reference>
<feature type="domain" description="NADH:flavin oxidoreductase/NADH oxidase N-terminal" evidence="4">
    <location>
        <begin position="6"/>
        <end position="350"/>
    </location>
</feature>
<proteinExistence type="inferred from homology"/>
<keyword evidence="6" id="KW-1185">Reference proteome</keyword>
<dbReference type="SUPFAM" id="SSF51395">
    <property type="entry name" value="FMN-linked oxidoreductases"/>
    <property type="match status" value="1"/>
</dbReference>
<dbReference type="KEGG" id="ebi:EbC_17610"/>
<dbReference type="eggNOG" id="COG1902">
    <property type="taxonomic scope" value="Bacteria"/>
</dbReference>
<dbReference type="PANTHER" id="PTHR22893">
    <property type="entry name" value="NADH OXIDOREDUCTASE-RELATED"/>
    <property type="match status" value="1"/>
</dbReference>
<dbReference type="STRING" id="634500.EbC_17610"/>
<evidence type="ECO:0000256" key="3">
    <source>
        <dbReference type="ARBA" id="ARBA00023002"/>
    </source>
</evidence>
<comment type="cofactor">
    <cofactor evidence="1">
        <name>FMN</name>
        <dbReference type="ChEBI" id="CHEBI:58210"/>
    </cofactor>
</comment>
<dbReference type="GO" id="GO:0010181">
    <property type="term" value="F:FMN binding"/>
    <property type="evidence" value="ECO:0007669"/>
    <property type="project" value="InterPro"/>
</dbReference>
<dbReference type="NCBIfam" id="NF007899">
    <property type="entry name" value="PRK10605.1"/>
    <property type="match status" value="1"/>
</dbReference>
<dbReference type="RefSeq" id="WP_013201785.1">
    <property type="nucleotide sequence ID" value="NC_014306.1"/>
</dbReference>
<dbReference type="GeneID" id="90511787"/>
<dbReference type="AlphaFoldDB" id="D8MR35"/>
<dbReference type="InterPro" id="IPR001155">
    <property type="entry name" value="OxRdtase_FMN_N"/>
</dbReference>
<evidence type="ECO:0000256" key="1">
    <source>
        <dbReference type="ARBA" id="ARBA00001917"/>
    </source>
</evidence>
<protein>
    <submittedName>
        <fullName evidence="5">NADH-dependent flavin oxidoreductase, Old Yellow Enzyme family</fullName>
    </submittedName>
</protein>
<keyword evidence="3" id="KW-0560">Oxidoreductase</keyword>
<dbReference type="Gene3D" id="3.20.20.70">
    <property type="entry name" value="Aldolase class I"/>
    <property type="match status" value="1"/>
</dbReference>
<organism evidence="6">
    <name type="scientific">Erwinia billingiae (strain Eb661)</name>
    <dbReference type="NCBI Taxonomy" id="634500"/>
    <lineage>
        <taxon>Bacteria</taxon>
        <taxon>Pseudomonadati</taxon>
        <taxon>Pseudomonadota</taxon>
        <taxon>Gammaproteobacteria</taxon>
        <taxon>Enterobacterales</taxon>
        <taxon>Erwiniaceae</taxon>
        <taxon>Erwinia</taxon>
    </lineage>
</organism>
<dbReference type="Pfam" id="PF00724">
    <property type="entry name" value="Oxidored_FMN"/>
    <property type="match status" value="1"/>
</dbReference>
<dbReference type="GO" id="GO:0016628">
    <property type="term" value="F:oxidoreductase activity, acting on the CH-CH group of donors, NAD or NADP as acceptor"/>
    <property type="evidence" value="ECO:0007669"/>
    <property type="project" value="UniProtKB-ARBA"/>
</dbReference>
<name>D8MR35_ERWBE</name>
<sequence>MNRPTLFSPLQLGGFTLRNRIALPPLTRCRSEQPGNIPGEMMVEYYRQRATAGFMITEGTQIEPRGQGYAWTPGIHSEPQIAGWKKVTEAVHQQGGTIFCQLWHVGRVSHTALQPGEQPPVAPSAVTATGVRVFIETGPGEGMLTSPSNPRELSTDEVKEIVGLYRQAAVNAQAAGFDGVELHSANGYLINQFISEHTNFRCDEYGGSLENRLRFLKEIVEAVSEVFGSQKVGVRFAPLFTSTDEERVYLGLVESDPHATYIAAAGMLNELNIGYLSIAEADWDNSPDLPVSFRTALRETFHWPIMYSGRYTREKAESILQNGWGDLFGFGRTFIANPDLPARFASDVALNPVDASSLYGGGAKGYTDYPVYRS</sequence>
<dbReference type="CDD" id="cd02933">
    <property type="entry name" value="OYE_like_FMN"/>
    <property type="match status" value="1"/>
</dbReference>
<dbReference type="GO" id="GO:0005829">
    <property type="term" value="C:cytosol"/>
    <property type="evidence" value="ECO:0007669"/>
    <property type="project" value="TreeGrafter"/>
</dbReference>
<dbReference type="Proteomes" id="UP000008793">
    <property type="component" value="Chromosome"/>
</dbReference>
<dbReference type="HOGENOM" id="CLU_012153_0_2_6"/>
<dbReference type="FunFam" id="3.20.20.70:FF:000059">
    <property type="entry name" value="N-ethylmaleimide reductase, FMN-linked"/>
    <property type="match status" value="1"/>
</dbReference>
<dbReference type="PANTHER" id="PTHR22893:SF91">
    <property type="entry name" value="NADPH DEHYDROGENASE 2-RELATED"/>
    <property type="match status" value="1"/>
</dbReference>
<accession>D8MR35</accession>
<dbReference type="EMBL" id="FP236843">
    <property type="protein sequence ID" value="CAX59292.1"/>
    <property type="molecule type" value="Genomic_DNA"/>
</dbReference>
<evidence type="ECO:0000313" key="6">
    <source>
        <dbReference type="Proteomes" id="UP000008793"/>
    </source>
</evidence>
<evidence type="ECO:0000259" key="4">
    <source>
        <dbReference type="Pfam" id="PF00724"/>
    </source>
</evidence>